<dbReference type="CDD" id="cd00112">
    <property type="entry name" value="LDLa"/>
    <property type="match status" value="1"/>
</dbReference>
<keyword evidence="3" id="KW-1133">Transmembrane helix</keyword>
<comment type="caution">
    <text evidence="5">The sequence shown here is derived from an EMBL/GenBank/DDBJ whole genome shotgun (WGS) entry which is preliminary data.</text>
</comment>
<dbReference type="EMBL" id="VCGU01000010">
    <property type="protein sequence ID" value="TRY68479.1"/>
    <property type="molecule type" value="Genomic_DNA"/>
</dbReference>
<dbReference type="OrthoDB" id="10557991at2759"/>
<keyword evidence="6" id="KW-1185">Reference proteome</keyword>
<evidence type="ECO:0000256" key="2">
    <source>
        <dbReference type="SAM" id="MobiDB-lite"/>
    </source>
</evidence>
<reference evidence="5 6" key="1">
    <citation type="journal article" date="2018" name="Nat. Ecol. Evol.">
        <title>Genomic signatures of mitonuclear coevolution across populations of Tigriopus californicus.</title>
        <authorList>
            <person name="Barreto F.S."/>
            <person name="Watson E.T."/>
            <person name="Lima T.G."/>
            <person name="Willett C.S."/>
            <person name="Edmands S."/>
            <person name="Li W."/>
            <person name="Burton R.S."/>
        </authorList>
    </citation>
    <scope>NUCLEOTIDE SEQUENCE [LARGE SCALE GENOMIC DNA]</scope>
    <source>
        <strain evidence="5 6">San Diego</strain>
    </source>
</reference>
<evidence type="ECO:0000256" key="1">
    <source>
        <dbReference type="ARBA" id="ARBA00023157"/>
    </source>
</evidence>
<dbReference type="SMART" id="SM00192">
    <property type="entry name" value="LDLa"/>
    <property type="match status" value="1"/>
</dbReference>
<feature type="region of interest" description="Disordered" evidence="2">
    <location>
        <begin position="282"/>
        <end position="355"/>
    </location>
</feature>
<evidence type="ECO:0008006" key="7">
    <source>
        <dbReference type="Google" id="ProtNLM"/>
    </source>
</evidence>
<keyword evidence="4" id="KW-0732">Signal</keyword>
<feature type="chain" id="PRO_5022065150" description="CUB domain-containing protein" evidence="4">
    <location>
        <begin position="29"/>
        <end position="355"/>
    </location>
</feature>
<sequence>MSKIVNTFSCIMWNLVLLSSLTWIPSQAISYNHLDLLNICPKNGGKKEVRMGERPAILSLVANSFPFDCHLELEVSNGLGIHLFIEEMNLLGDESHDCPEDYIQFKRDVLAFTTHRSPRFCGKRVKENHSTPIEGMSPHSRGGSAQRLYIEEHDFEMDFLVHLSQASNIRRNLTVVVTPFRKGCRPNHSTYKQCSHTSHCIHRDLFCDSQPNCAWPSGNVSDEKFCVEISESFFDLSNLPVIIVVVLVIGFILVIFLLAICHVNECSKRRGEPAVPLLSLTQAQPPPQVHPDLRHGNQRGPASAPPESSRNSTVAPFVTDFGPKASTREGQPLTPPSYEDAILHPNRYPPPYSLN</sequence>
<name>A0A553NST5_TIGCA</name>
<feature type="transmembrane region" description="Helical" evidence="3">
    <location>
        <begin position="239"/>
        <end position="260"/>
    </location>
</feature>
<keyword evidence="1" id="KW-1015">Disulfide bond</keyword>
<keyword evidence="3" id="KW-0812">Transmembrane</keyword>
<feature type="signal peptide" evidence="4">
    <location>
        <begin position="1"/>
        <end position="28"/>
    </location>
</feature>
<dbReference type="AlphaFoldDB" id="A0A553NST5"/>
<dbReference type="InterPro" id="IPR042333">
    <property type="entry name" value="LRAD2/Mig-13-like"/>
</dbReference>
<dbReference type="InterPro" id="IPR002172">
    <property type="entry name" value="LDrepeatLR_classA_rpt"/>
</dbReference>
<protein>
    <recommendedName>
        <fullName evidence="7">CUB domain-containing protein</fullName>
    </recommendedName>
</protein>
<evidence type="ECO:0000313" key="6">
    <source>
        <dbReference type="Proteomes" id="UP000318571"/>
    </source>
</evidence>
<dbReference type="PANTHER" id="PTHR24652:SF67">
    <property type="entry name" value="LOW-DENSITY LIPOPROTEIN RECEPTOR CLASS A DOMAIN-CONTAINING PROTEIN 2"/>
    <property type="match status" value="1"/>
</dbReference>
<accession>A0A553NST5</accession>
<evidence type="ECO:0000313" key="5">
    <source>
        <dbReference type="EMBL" id="TRY68479.1"/>
    </source>
</evidence>
<organism evidence="5 6">
    <name type="scientific">Tigriopus californicus</name>
    <name type="common">Marine copepod</name>
    <dbReference type="NCBI Taxonomy" id="6832"/>
    <lineage>
        <taxon>Eukaryota</taxon>
        <taxon>Metazoa</taxon>
        <taxon>Ecdysozoa</taxon>
        <taxon>Arthropoda</taxon>
        <taxon>Crustacea</taxon>
        <taxon>Multicrustacea</taxon>
        <taxon>Hexanauplia</taxon>
        <taxon>Copepoda</taxon>
        <taxon>Harpacticoida</taxon>
        <taxon>Harpacticidae</taxon>
        <taxon>Tigriopus</taxon>
    </lineage>
</organism>
<dbReference type="PANTHER" id="PTHR24652">
    <property type="entry name" value="LOW-DENSITY LIPOPROTEIN RECEPTOR CLASS A DOMAIN-CONTAINING PROTEIN 2"/>
    <property type="match status" value="1"/>
</dbReference>
<dbReference type="Proteomes" id="UP000318571">
    <property type="component" value="Chromosome 1"/>
</dbReference>
<gene>
    <name evidence="5" type="ORF">TCAL_02520</name>
</gene>
<keyword evidence="3" id="KW-0472">Membrane</keyword>
<evidence type="ECO:0000256" key="3">
    <source>
        <dbReference type="SAM" id="Phobius"/>
    </source>
</evidence>
<proteinExistence type="predicted"/>
<evidence type="ECO:0000256" key="4">
    <source>
        <dbReference type="SAM" id="SignalP"/>
    </source>
</evidence>